<dbReference type="Pfam" id="PF02784">
    <property type="entry name" value="Orn_Arg_deC_N"/>
    <property type="match status" value="1"/>
</dbReference>
<dbReference type="KEGG" id="sdd:D9753_15795"/>
<sequence>MSSRKEAASSTNGTSGTEFHVQGVPISHIAEEFGTPVFVYDAEELRSVYQSLRDRLHPAVDVFFSLKANPNISITSRLGSLGAGAEISSMVELMTVTRAGIAPDDIIFLGPGKTRAELEACVAAGVYAIVCESLDEVAEIEEIAAATGRDEVPVLLRVNPDFHTKGSGLTMGGKPRQFGIDADILRRSRGLLDRLRRVRVRGFHAYMGTRFLGAEDLAHNTRQILALADELAQALGIELETVDFGGGFGVAYFDNEKDLDLRATVAGINEVVEPFAAAHPRCRLINELGRYLTATCGTYVVRARYVKESMGERFVVADGGTNHHMAAVGVGSFVKRNFPIRSLTRYDDEPTGTYTVTGPLCTPNDVIGKKVVLPPVQAGDLLGVERSGAYGPTASPGLFLGHGFPAEVLVHNGTAHLVRERDRKEELLTKQRLIDFD</sequence>
<keyword evidence="2" id="KW-0210">Decarboxylase</keyword>
<name>A0A3G2JIA4_9ACTN</name>
<reference evidence="10 11" key="1">
    <citation type="submission" date="2018-10" db="EMBL/GenBank/DDBJ databases">
        <title>The genome of Streptomyces dangxiongensis Z022.</title>
        <authorList>
            <person name="Zhang B."/>
        </authorList>
    </citation>
    <scope>NUCLEOTIDE SEQUENCE [LARGE SCALE GENOMIC DNA]</scope>
    <source>
        <strain evidence="10 11">Z022</strain>
    </source>
</reference>
<keyword evidence="4" id="KW-0457">Lysine biosynthesis</keyword>
<dbReference type="InterPro" id="IPR029066">
    <property type="entry name" value="PLP-binding_barrel"/>
</dbReference>
<dbReference type="PRINTS" id="PR01179">
    <property type="entry name" value="ODADCRBXLASE"/>
</dbReference>
<dbReference type="Proteomes" id="UP000268329">
    <property type="component" value="Chromosome"/>
</dbReference>
<evidence type="ECO:0000256" key="5">
    <source>
        <dbReference type="ARBA" id="ARBA00023239"/>
    </source>
</evidence>
<accession>A0A3G2JIA4</accession>
<dbReference type="InterPro" id="IPR009006">
    <property type="entry name" value="Ala_racemase/Decarboxylase_C"/>
</dbReference>
<dbReference type="Pfam" id="PF00278">
    <property type="entry name" value="Orn_DAP_Arg_deC"/>
    <property type="match status" value="1"/>
</dbReference>
<dbReference type="RefSeq" id="WP_121787590.1">
    <property type="nucleotide sequence ID" value="NZ_CP033073.1"/>
</dbReference>
<keyword evidence="3 6" id="KW-0663">Pyridoxal phosphate</keyword>
<dbReference type="OrthoDB" id="9802241at2"/>
<dbReference type="AlphaFoldDB" id="A0A3G2JIA4"/>
<dbReference type="InterPro" id="IPR000183">
    <property type="entry name" value="Orn/DAP/Arg_de-COase"/>
</dbReference>
<dbReference type="PANTHER" id="PTHR43727">
    <property type="entry name" value="DIAMINOPIMELATE DECARBOXYLASE"/>
    <property type="match status" value="1"/>
</dbReference>
<gene>
    <name evidence="10" type="ORF">D9753_15795</name>
</gene>
<dbReference type="GO" id="GO:0008836">
    <property type="term" value="F:diaminopimelate decarboxylase activity"/>
    <property type="evidence" value="ECO:0007669"/>
    <property type="project" value="InterPro"/>
</dbReference>
<dbReference type="InterPro" id="IPR022643">
    <property type="entry name" value="De-COase2_C"/>
</dbReference>
<comment type="cofactor">
    <cofactor evidence="1 6">
        <name>pyridoxal 5'-phosphate</name>
        <dbReference type="ChEBI" id="CHEBI:597326"/>
    </cofactor>
</comment>
<dbReference type="PANTHER" id="PTHR43727:SF2">
    <property type="entry name" value="GROUP IV DECARBOXYLASE"/>
    <property type="match status" value="1"/>
</dbReference>
<evidence type="ECO:0000256" key="4">
    <source>
        <dbReference type="ARBA" id="ARBA00023154"/>
    </source>
</evidence>
<evidence type="ECO:0000256" key="3">
    <source>
        <dbReference type="ARBA" id="ARBA00022898"/>
    </source>
</evidence>
<evidence type="ECO:0000313" key="10">
    <source>
        <dbReference type="EMBL" id="AYN40132.1"/>
    </source>
</evidence>
<dbReference type="InterPro" id="IPR022644">
    <property type="entry name" value="De-COase2_N"/>
</dbReference>
<evidence type="ECO:0000313" key="11">
    <source>
        <dbReference type="Proteomes" id="UP000268329"/>
    </source>
</evidence>
<evidence type="ECO:0000256" key="6">
    <source>
        <dbReference type="PIRSR" id="PIRSR600183-50"/>
    </source>
</evidence>
<dbReference type="InterPro" id="IPR002986">
    <property type="entry name" value="DAP_deCOOHase_LysA"/>
</dbReference>
<comment type="similarity">
    <text evidence="7">Belongs to the Orn/Lys/Arg decarboxylase class-II family.</text>
</comment>
<evidence type="ECO:0000256" key="2">
    <source>
        <dbReference type="ARBA" id="ARBA00022793"/>
    </source>
</evidence>
<dbReference type="Gene3D" id="2.40.37.10">
    <property type="entry name" value="Lyase, Ornithine Decarboxylase, Chain A, domain 1"/>
    <property type="match status" value="1"/>
</dbReference>
<protein>
    <submittedName>
        <fullName evidence="10">Diaminopimelate decarboxylase</fullName>
    </submittedName>
</protein>
<evidence type="ECO:0000256" key="7">
    <source>
        <dbReference type="RuleBase" id="RU003737"/>
    </source>
</evidence>
<keyword evidence="5" id="KW-0456">Lyase</keyword>
<evidence type="ECO:0000256" key="1">
    <source>
        <dbReference type="ARBA" id="ARBA00001933"/>
    </source>
</evidence>
<dbReference type="EMBL" id="CP033073">
    <property type="protein sequence ID" value="AYN40132.1"/>
    <property type="molecule type" value="Genomic_DNA"/>
</dbReference>
<dbReference type="GO" id="GO:0009089">
    <property type="term" value="P:lysine biosynthetic process via diaminopimelate"/>
    <property type="evidence" value="ECO:0007669"/>
    <property type="project" value="InterPro"/>
</dbReference>
<evidence type="ECO:0000259" key="9">
    <source>
        <dbReference type="Pfam" id="PF02784"/>
    </source>
</evidence>
<feature type="domain" description="Orn/DAP/Arg decarboxylase 2 C-terminal" evidence="8">
    <location>
        <begin position="38"/>
        <end position="388"/>
    </location>
</feature>
<proteinExistence type="inferred from homology"/>
<dbReference type="Gene3D" id="3.20.20.10">
    <property type="entry name" value="Alanine racemase"/>
    <property type="match status" value="1"/>
</dbReference>
<feature type="active site" description="Proton donor" evidence="6">
    <location>
        <position position="361"/>
    </location>
</feature>
<dbReference type="SUPFAM" id="SSF50621">
    <property type="entry name" value="Alanine racemase C-terminal domain-like"/>
    <property type="match status" value="1"/>
</dbReference>
<evidence type="ECO:0000259" key="8">
    <source>
        <dbReference type="Pfam" id="PF00278"/>
    </source>
</evidence>
<feature type="domain" description="Orn/DAP/Arg decarboxylase 2 N-terminal" evidence="9">
    <location>
        <begin position="48"/>
        <end position="294"/>
    </location>
</feature>
<dbReference type="SUPFAM" id="SSF51419">
    <property type="entry name" value="PLP-binding barrel"/>
    <property type="match status" value="1"/>
</dbReference>
<dbReference type="PRINTS" id="PR01181">
    <property type="entry name" value="DAPDCRBXLASE"/>
</dbReference>
<feature type="modified residue" description="N6-(pyridoxal phosphate)lysine" evidence="6">
    <location>
        <position position="67"/>
    </location>
</feature>
<keyword evidence="11" id="KW-1185">Reference proteome</keyword>
<organism evidence="10 11">
    <name type="scientific">Streptomyces dangxiongensis</name>
    <dbReference type="NCBI Taxonomy" id="1442032"/>
    <lineage>
        <taxon>Bacteria</taxon>
        <taxon>Bacillati</taxon>
        <taxon>Actinomycetota</taxon>
        <taxon>Actinomycetes</taxon>
        <taxon>Kitasatosporales</taxon>
        <taxon>Streptomycetaceae</taxon>
        <taxon>Streptomyces</taxon>
    </lineage>
</organism>
<keyword evidence="4" id="KW-0028">Amino-acid biosynthesis</keyword>